<feature type="region of interest" description="Disordered" evidence="1">
    <location>
        <begin position="103"/>
        <end position="134"/>
    </location>
</feature>
<gene>
    <name evidence="2" type="ORF">L195_g000682</name>
</gene>
<evidence type="ECO:0000313" key="2">
    <source>
        <dbReference type="EMBL" id="PNY04266.1"/>
    </source>
</evidence>
<protein>
    <submittedName>
        <fullName evidence="2">Uncharacterized protein</fullName>
    </submittedName>
</protein>
<proteinExistence type="predicted"/>
<dbReference type="EMBL" id="ASHM01000251">
    <property type="protein sequence ID" value="PNY04266.1"/>
    <property type="molecule type" value="Genomic_DNA"/>
</dbReference>
<dbReference type="Proteomes" id="UP000236291">
    <property type="component" value="Unassembled WGS sequence"/>
</dbReference>
<comment type="caution">
    <text evidence="2">The sequence shown here is derived from an EMBL/GenBank/DDBJ whole genome shotgun (WGS) entry which is preliminary data.</text>
</comment>
<dbReference type="AlphaFoldDB" id="A0A2K3NMK0"/>
<organism evidence="2 3">
    <name type="scientific">Trifolium pratense</name>
    <name type="common">Red clover</name>
    <dbReference type="NCBI Taxonomy" id="57577"/>
    <lineage>
        <taxon>Eukaryota</taxon>
        <taxon>Viridiplantae</taxon>
        <taxon>Streptophyta</taxon>
        <taxon>Embryophyta</taxon>
        <taxon>Tracheophyta</taxon>
        <taxon>Spermatophyta</taxon>
        <taxon>Magnoliopsida</taxon>
        <taxon>eudicotyledons</taxon>
        <taxon>Gunneridae</taxon>
        <taxon>Pentapetalae</taxon>
        <taxon>rosids</taxon>
        <taxon>fabids</taxon>
        <taxon>Fabales</taxon>
        <taxon>Fabaceae</taxon>
        <taxon>Papilionoideae</taxon>
        <taxon>50 kb inversion clade</taxon>
        <taxon>NPAAA clade</taxon>
        <taxon>Hologalegina</taxon>
        <taxon>IRL clade</taxon>
        <taxon>Trifolieae</taxon>
        <taxon>Trifolium</taxon>
    </lineage>
</organism>
<feature type="compositionally biased region" description="Basic and acidic residues" evidence="1">
    <location>
        <begin position="122"/>
        <end position="134"/>
    </location>
</feature>
<evidence type="ECO:0000256" key="1">
    <source>
        <dbReference type="SAM" id="MobiDB-lite"/>
    </source>
</evidence>
<name>A0A2K3NMK0_TRIPR</name>
<reference evidence="2 3" key="2">
    <citation type="journal article" date="2017" name="Front. Plant Sci.">
        <title>Gene Classification and Mining of Molecular Markers Useful in Red Clover (Trifolium pratense) Breeding.</title>
        <authorList>
            <person name="Istvanek J."/>
            <person name="Dluhosova J."/>
            <person name="Dluhos P."/>
            <person name="Patkova L."/>
            <person name="Nedelnik J."/>
            <person name="Repkova J."/>
        </authorList>
    </citation>
    <scope>NUCLEOTIDE SEQUENCE [LARGE SCALE GENOMIC DNA]</scope>
    <source>
        <strain evidence="3">cv. Tatra</strain>
        <tissue evidence="2">Young leaves</tissue>
    </source>
</reference>
<reference evidence="2 3" key="1">
    <citation type="journal article" date="2014" name="Am. J. Bot.">
        <title>Genome assembly and annotation for red clover (Trifolium pratense; Fabaceae).</title>
        <authorList>
            <person name="Istvanek J."/>
            <person name="Jaros M."/>
            <person name="Krenek A."/>
            <person name="Repkova J."/>
        </authorList>
    </citation>
    <scope>NUCLEOTIDE SEQUENCE [LARGE SCALE GENOMIC DNA]</scope>
    <source>
        <strain evidence="3">cv. Tatra</strain>
        <tissue evidence="2">Young leaves</tissue>
    </source>
</reference>
<accession>A0A2K3NMK0</accession>
<evidence type="ECO:0000313" key="3">
    <source>
        <dbReference type="Proteomes" id="UP000236291"/>
    </source>
</evidence>
<sequence length="134" mass="14981">MVPPAGLSTESQCEMEMEESYNFMDEWLPEFVGEDPMGWIVTAERIIDEQKIYSSDKVQWAFMRMEGVAMIGLSSGANCNESMTEFDVAPKKIEADRTRISVTESHTMVVDTPQPSGSSVKELPKPKPPDRDAS</sequence>